<evidence type="ECO:0000313" key="5">
    <source>
        <dbReference type="EMBL" id="BCS96782.1"/>
    </source>
</evidence>
<dbReference type="PRINTS" id="PR00446">
    <property type="entry name" value="HYDRGNUPTAKE"/>
</dbReference>
<dbReference type="RefSeq" id="WP_236893066.1">
    <property type="nucleotide sequence ID" value="NZ_AP024488.1"/>
</dbReference>
<keyword evidence="6" id="KW-1185">Reference proteome</keyword>
<reference evidence="5 6" key="1">
    <citation type="submission" date="2021-02" db="EMBL/GenBank/DDBJ databases">
        <title>Complete genome of Desulfoluna sp. strain ASN36.</title>
        <authorList>
            <person name="Takahashi A."/>
            <person name="Kojima H."/>
            <person name="Fukui M."/>
        </authorList>
    </citation>
    <scope>NUCLEOTIDE SEQUENCE [LARGE SCALE GENOMIC DNA]</scope>
    <source>
        <strain evidence="5 6">ASN36</strain>
    </source>
</reference>
<evidence type="ECO:0000256" key="1">
    <source>
        <dbReference type="ARBA" id="ARBA00006814"/>
    </source>
</evidence>
<dbReference type="InterPro" id="IPR023430">
    <property type="entry name" value="Pept_HybD-like_dom_sf"/>
</dbReference>
<evidence type="ECO:0000256" key="2">
    <source>
        <dbReference type="ARBA" id="ARBA00022670"/>
    </source>
</evidence>
<dbReference type="PANTHER" id="PTHR30302:SF1">
    <property type="entry name" value="HYDROGENASE 2 MATURATION PROTEASE"/>
    <property type="match status" value="1"/>
</dbReference>
<comment type="similarity">
    <text evidence="1">Belongs to the peptidase A31 family.</text>
</comment>
<accession>A0ABM7PGV5</accession>
<proteinExistence type="inferred from homology"/>
<dbReference type="Gene3D" id="3.40.50.1450">
    <property type="entry name" value="HybD-like"/>
    <property type="match status" value="1"/>
</dbReference>
<dbReference type="SUPFAM" id="SSF53163">
    <property type="entry name" value="HybD-like"/>
    <property type="match status" value="1"/>
</dbReference>
<keyword evidence="2" id="KW-0645">Protease</keyword>
<dbReference type="Proteomes" id="UP001320148">
    <property type="component" value="Chromosome"/>
</dbReference>
<dbReference type="EMBL" id="AP024488">
    <property type="protein sequence ID" value="BCS96782.1"/>
    <property type="molecule type" value="Genomic_DNA"/>
</dbReference>
<keyword evidence="4" id="KW-0378">Hydrolase</keyword>
<evidence type="ECO:0000313" key="6">
    <source>
        <dbReference type="Proteomes" id="UP001320148"/>
    </source>
</evidence>
<organism evidence="5 6">
    <name type="scientific">Desulfoluna limicola</name>
    <dbReference type="NCBI Taxonomy" id="2810562"/>
    <lineage>
        <taxon>Bacteria</taxon>
        <taxon>Pseudomonadati</taxon>
        <taxon>Thermodesulfobacteriota</taxon>
        <taxon>Desulfobacteria</taxon>
        <taxon>Desulfobacterales</taxon>
        <taxon>Desulfolunaceae</taxon>
        <taxon>Desulfoluna</taxon>
    </lineage>
</organism>
<dbReference type="PANTHER" id="PTHR30302">
    <property type="entry name" value="HYDROGENASE 1 MATURATION PROTEASE"/>
    <property type="match status" value="1"/>
</dbReference>
<gene>
    <name evidence="5" type="ORF">DSLASN_24140</name>
</gene>
<protein>
    <submittedName>
        <fullName evidence="5">HybD peptidase</fullName>
    </submittedName>
</protein>
<sequence>MIELIHEKETLIFGCGNPLFGDDGFGPEVIRYLEQAGTLPPQAACLDVGTSIRDLLFDILLLENKPAQIIIIDAADKPGKEPGEIFEIDVDEVAVQKAGDFSLHQFPTTNMLKELKEHTDMRVSILVVQITGLPEEVDPGLSAPVSAAVPKMGLQVLDMLSSDSTLS</sequence>
<dbReference type="Pfam" id="PF01750">
    <property type="entry name" value="HycI"/>
    <property type="match status" value="1"/>
</dbReference>
<evidence type="ECO:0000256" key="4">
    <source>
        <dbReference type="ARBA" id="ARBA00022801"/>
    </source>
</evidence>
<evidence type="ECO:0000256" key="3">
    <source>
        <dbReference type="ARBA" id="ARBA00022750"/>
    </source>
</evidence>
<dbReference type="InterPro" id="IPR000671">
    <property type="entry name" value="Peptidase_A31"/>
</dbReference>
<name>A0ABM7PGV5_9BACT</name>
<keyword evidence="3" id="KW-0064">Aspartyl protease</keyword>
<dbReference type="NCBIfam" id="TIGR00072">
    <property type="entry name" value="hydrog_prot"/>
    <property type="match status" value="1"/>
</dbReference>